<evidence type="ECO:0000313" key="2">
    <source>
        <dbReference type="Proteomes" id="UP000036426"/>
    </source>
</evidence>
<name>A0A0J1GQT7_9GAMM</name>
<protein>
    <submittedName>
        <fullName evidence="1">Type III effector</fullName>
    </submittedName>
</protein>
<dbReference type="RefSeq" id="WP_047873231.1">
    <property type="nucleotide sequence ID" value="NZ_BMYC01000001.1"/>
</dbReference>
<dbReference type="Gene3D" id="3.20.160.10">
    <property type="entry name" value="vpa0580 domain like"/>
    <property type="match status" value="1"/>
</dbReference>
<evidence type="ECO:0000313" key="1">
    <source>
        <dbReference type="EMBL" id="KLV01779.1"/>
    </source>
</evidence>
<dbReference type="PATRIC" id="fig|754436.4.peg.1052"/>
<accession>A0A0J1GQT7</accession>
<comment type="caution">
    <text evidence="1">The sequence shown here is derived from an EMBL/GenBank/DDBJ whole genome shotgun (WGS) entry which is preliminary data.</text>
</comment>
<sequence>METLLHQIKHHPETVGFKQVIETINQHYDYSPAGFTNGLGKDTLHNAPGQNEGSCRVFAFAKRQNLSEAEVLACFGEHYRVDVLQHPEGNDHQNIRHFMKYGWQGIQFERDALTEKCLSA</sequence>
<organism evidence="1 2">
    <name type="scientific">Photobacterium aphoticum</name>
    <dbReference type="NCBI Taxonomy" id="754436"/>
    <lineage>
        <taxon>Bacteria</taxon>
        <taxon>Pseudomonadati</taxon>
        <taxon>Pseudomonadota</taxon>
        <taxon>Gammaproteobacteria</taxon>
        <taxon>Vibrionales</taxon>
        <taxon>Vibrionaceae</taxon>
        <taxon>Photobacterium</taxon>
    </lineage>
</organism>
<dbReference type="InterPro" id="IPR014984">
    <property type="entry name" value="HopJ"/>
</dbReference>
<dbReference type="OrthoDB" id="9790826at2"/>
<dbReference type="InterPro" id="IPR038604">
    <property type="entry name" value="HopJ_sf"/>
</dbReference>
<dbReference type="Proteomes" id="UP000036426">
    <property type="component" value="Unassembled WGS sequence"/>
</dbReference>
<proteinExistence type="predicted"/>
<dbReference type="Pfam" id="PF08888">
    <property type="entry name" value="HopJ"/>
    <property type="match status" value="1"/>
</dbReference>
<dbReference type="AlphaFoldDB" id="A0A0J1GQT7"/>
<dbReference type="EMBL" id="LDOV01000010">
    <property type="protein sequence ID" value="KLV01779.1"/>
    <property type="molecule type" value="Genomic_DNA"/>
</dbReference>
<reference evidence="1 2" key="1">
    <citation type="submission" date="2015-05" db="EMBL/GenBank/DDBJ databases">
        <title>Photobacterium galathea sp. nov.</title>
        <authorList>
            <person name="Machado H."/>
            <person name="Gram L."/>
        </authorList>
    </citation>
    <scope>NUCLEOTIDE SEQUENCE [LARGE SCALE GENOMIC DNA]</scope>
    <source>
        <strain evidence="1 2">DSM 25995</strain>
    </source>
</reference>
<keyword evidence="2" id="KW-1185">Reference proteome</keyword>
<gene>
    <name evidence="1" type="ORF">ABT58_04940</name>
</gene>